<dbReference type="AlphaFoldDB" id="A0AAV7XG69"/>
<reference evidence="1" key="1">
    <citation type="submission" date="2022-12" db="EMBL/GenBank/DDBJ databases">
        <title>Chromosome-level genome assembly of the bean flower thrips Megalurothrips usitatus.</title>
        <authorList>
            <person name="Ma L."/>
            <person name="Liu Q."/>
            <person name="Li H."/>
            <person name="Cai W."/>
        </authorList>
    </citation>
    <scope>NUCLEOTIDE SEQUENCE</scope>
    <source>
        <strain evidence="1">Cailab_2022a</strain>
    </source>
</reference>
<comment type="caution">
    <text evidence="1">The sequence shown here is derived from an EMBL/GenBank/DDBJ whole genome shotgun (WGS) entry which is preliminary data.</text>
</comment>
<name>A0AAV7XG69_9NEOP</name>
<sequence>MDWGEIAKDKDVPKRYHISGRGSFNYNTSDDLAAKFLLASWAFPGRWVTYYSNTFSGGCSMAKNFSPERWRRVSLLVFGHENAECPFPPMRVEVSNFTVENKQGLVKEFIYGRWKVENQIIDIANNNRPVSCGRAIFRVVPKKDRPMPAVVPPYDNSDKMSFELVEPPDAPP</sequence>
<protein>
    <submittedName>
        <fullName evidence="1">Uncharacterized protein</fullName>
    </submittedName>
</protein>
<evidence type="ECO:0000313" key="1">
    <source>
        <dbReference type="EMBL" id="KAJ1525075.1"/>
    </source>
</evidence>
<keyword evidence="2" id="KW-1185">Reference proteome</keyword>
<proteinExistence type="predicted"/>
<evidence type="ECO:0000313" key="2">
    <source>
        <dbReference type="Proteomes" id="UP001075354"/>
    </source>
</evidence>
<accession>A0AAV7XG69</accession>
<dbReference type="Proteomes" id="UP001075354">
    <property type="component" value="Chromosome 8"/>
</dbReference>
<organism evidence="1 2">
    <name type="scientific">Megalurothrips usitatus</name>
    <name type="common">bean blossom thrips</name>
    <dbReference type="NCBI Taxonomy" id="439358"/>
    <lineage>
        <taxon>Eukaryota</taxon>
        <taxon>Metazoa</taxon>
        <taxon>Ecdysozoa</taxon>
        <taxon>Arthropoda</taxon>
        <taxon>Hexapoda</taxon>
        <taxon>Insecta</taxon>
        <taxon>Pterygota</taxon>
        <taxon>Neoptera</taxon>
        <taxon>Paraneoptera</taxon>
        <taxon>Thysanoptera</taxon>
        <taxon>Terebrantia</taxon>
        <taxon>Thripoidea</taxon>
        <taxon>Thripidae</taxon>
        <taxon>Megalurothrips</taxon>
    </lineage>
</organism>
<gene>
    <name evidence="1" type="ORF">ONE63_009919</name>
</gene>
<dbReference type="EMBL" id="JAPTSV010000008">
    <property type="protein sequence ID" value="KAJ1525075.1"/>
    <property type="molecule type" value="Genomic_DNA"/>
</dbReference>